<dbReference type="HOGENOM" id="CLU_105396_3_0_9"/>
<evidence type="ECO:0000313" key="3">
    <source>
        <dbReference type="Proteomes" id="UP000000719"/>
    </source>
</evidence>
<dbReference type="InterPro" id="IPR024232">
    <property type="entry name" value="SpoIIIAH"/>
</dbReference>
<sequence>MLGRKFVWLMILMVWVGMVTSIIIYQGNEYVNLQETTSNKVNIIPSDEMVVEDTPEDINYTQAQDEEDSDENFFTEYRLERDKARSEQISIYREMVNNPNTDEAIKKDAQQKMMDLTEKMEKEMEIESLIRARGYKDAIAYIHDGAVDVIIQTGGLSRDDVAKIGDIIVKTTGFDFKDVTIIEKKNRDNQQ</sequence>
<feature type="transmembrane region" description="Helical" evidence="1">
    <location>
        <begin position="6"/>
        <end position="25"/>
    </location>
</feature>
<dbReference type="InterPro" id="IPR038503">
    <property type="entry name" value="SpoIIIAH_sf"/>
</dbReference>
<reference evidence="2 3" key="1">
    <citation type="journal article" date="2009" name="PLoS ONE">
        <title>Genome analysis of the anaerobic thermohalophilic bacterium Halothermothrix orenii.</title>
        <authorList>
            <person name="Mavromatis K."/>
            <person name="Ivanova N."/>
            <person name="Anderson I."/>
            <person name="Lykidis A."/>
            <person name="Hooper S.D."/>
            <person name="Sun H."/>
            <person name="Kunin V."/>
            <person name="Lapidus A."/>
            <person name="Hugenholtz P."/>
            <person name="Patel B."/>
            <person name="Kyrpides N.C."/>
        </authorList>
    </citation>
    <scope>NUCLEOTIDE SEQUENCE [LARGE SCALE GENOMIC DNA]</scope>
    <source>
        <strain evidence="3">H 168 / OCM 544 / DSM 9562</strain>
    </source>
</reference>
<accession>B8D2F4</accession>
<dbReference type="Gene3D" id="1.10.287.4300">
    <property type="entry name" value="Stage III sporulation protein AH-like"/>
    <property type="match status" value="1"/>
</dbReference>
<protein>
    <recommendedName>
        <fullName evidence="4">Stage III sporulation protein AH</fullName>
    </recommendedName>
</protein>
<evidence type="ECO:0000256" key="1">
    <source>
        <dbReference type="SAM" id="Phobius"/>
    </source>
</evidence>
<name>B8D2F4_HALOH</name>
<keyword evidence="1" id="KW-0472">Membrane</keyword>
<gene>
    <name evidence="2" type="ordered locus">Hore_06240</name>
</gene>
<organism evidence="2 3">
    <name type="scientific">Halothermothrix orenii (strain H 168 / OCM 544 / DSM 9562)</name>
    <dbReference type="NCBI Taxonomy" id="373903"/>
    <lineage>
        <taxon>Bacteria</taxon>
        <taxon>Bacillati</taxon>
        <taxon>Bacillota</taxon>
        <taxon>Clostridia</taxon>
        <taxon>Halanaerobiales</taxon>
        <taxon>Halothermotrichaceae</taxon>
        <taxon>Halothermothrix</taxon>
    </lineage>
</organism>
<dbReference type="STRING" id="373903.Hore_06240"/>
<dbReference type="EMBL" id="CP001098">
    <property type="protein sequence ID" value="ACL69381.1"/>
    <property type="molecule type" value="Genomic_DNA"/>
</dbReference>
<evidence type="ECO:0008006" key="4">
    <source>
        <dbReference type="Google" id="ProtNLM"/>
    </source>
</evidence>
<keyword evidence="1" id="KW-1133">Transmembrane helix</keyword>
<dbReference type="KEGG" id="hor:Hore_06240"/>
<evidence type="ECO:0000313" key="2">
    <source>
        <dbReference type="EMBL" id="ACL69381.1"/>
    </source>
</evidence>
<keyword evidence="1" id="KW-0812">Transmembrane</keyword>
<dbReference type="RefSeq" id="WP_012635569.1">
    <property type="nucleotide sequence ID" value="NC_011899.1"/>
</dbReference>
<keyword evidence="3" id="KW-1185">Reference proteome</keyword>
<proteinExistence type="predicted"/>
<dbReference type="AlphaFoldDB" id="B8D2F4"/>
<dbReference type="Pfam" id="PF12685">
    <property type="entry name" value="SpoIIIAH"/>
    <property type="match status" value="1"/>
</dbReference>
<dbReference type="eggNOG" id="ENOG5032YS3">
    <property type="taxonomic scope" value="Bacteria"/>
</dbReference>
<dbReference type="Proteomes" id="UP000000719">
    <property type="component" value="Chromosome"/>
</dbReference>